<comment type="similarity">
    <text evidence="1">Belongs to the Gfo/Idh/MocA family.</text>
</comment>
<gene>
    <name evidence="4" type="ORF">ILEXP_LOCUS14644</name>
</gene>
<dbReference type="Pfam" id="PF01408">
    <property type="entry name" value="GFO_IDH_MocA"/>
    <property type="match status" value="1"/>
</dbReference>
<dbReference type="Pfam" id="PF22725">
    <property type="entry name" value="GFO_IDH_MocA_C3"/>
    <property type="match status" value="1"/>
</dbReference>
<evidence type="ECO:0000256" key="1">
    <source>
        <dbReference type="ARBA" id="ARBA00010928"/>
    </source>
</evidence>
<dbReference type="EMBL" id="CAUOFW020001613">
    <property type="protein sequence ID" value="CAK9146776.1"/>
    <property type="molecule type" value="Genomic_DNA"/>
</dbReference>
<dbReference type="AlphaFoldDB" id="A0ABC8RP69"/>
<organism evidence="4 5">
    <name type="scientific">Ilex paraguariensis</name>
    <name type="common">yerba mate</name>
    <dbReference type="NCBI Taxonomy" id="185542"/>
    <lineage>
        <taxon>Eukaryota</taxon>
        <taxon>Viridiplantae</taxon>
        <taxon>Streptophyta</taxon>
        <taxon>Embryophyta</taxon>
        <taxon>Tracheophyta</taxon>
        <taxon>Spermatophyta</taxon>
        <taxon>Magnoliopsida</taxon>
        <taxon>eudicotyledons</taxon>
        <taxon>Gunneridae</taxon>
        <taxon>Pentapetalae</taxon>
        <taxon>asterids</taxon>
        <taxon>campanulids</taxon>
        <taxon>Aquifoliales</taxon>
        <taxon>Aquifoliaceae</taxon>
        <taxon>Ilex</taxon>
    </lineage>
</organism>
<proteinExistence type="inferred from homology"/>
<accession>A0ABC8RP69</accession>
<feature type="domain" description="GFO/IDH/MocA-like oxidoreductase" evidence="3">
    <location>
        <begin position="150"/>
        <end position="260"/>
    </location>
</feature>
<feature type="domain" description="Gfo/Idh/MocA-like oxidoreductase N-terminal" evidence="2">
    <location>
        <begin position="6"/>
        <end position="104"/>
    </location>
</feature>
<dbReference type="Gene3D" id="3.40.50.720">
    <property type="entry name" value="NAD(P)-binding Rossmann-like Domain"/>
    <property type="match status" value="1"/>
</dbReference>
<evidence type="ECO:0000313" key="5">
    <source>
        <dbReference type="Proteomes" id="UP001642360"/>
    </source>
</evidence>
<dbReference type="SUPFAM" id="SSF51735">
    <property type="entry name" value="NAD(P)-binding Rossmann-fold domains"/>
    <property type="match status" value="1"/>
</dbReference>
<comment type="caution">
    <text evidence="4">The sequence shown here is derived from an EMBL/GenBank/DDBJ whole genome shotgun (WGS) entry which is preliminary data.</text>
</comment>
<evidence type="ECO:0008006" key="6">
    <source>
        <dbReference type="Google" id="ProtNLM"/>
    </source>
</evidence>
<keyword evidence="5" id="KW-1185">Reference proteome</keyword>
<evidence type="ECO:0000259" key="3">
    <source>
        <dbReference type="Pfam" id="PF22725"/>
    </source>
</evidence>
<name>A0ABC8RP69_9AQUA</name>
<dbReference type="InterPro" id="IPR055170">
    <property type="entry name" value="GFO_IDH_MocA-like_dom"/>
</dbReference>
<dbReference type="InterPro" id="IPR036291">
    <property type="entry name" value="NAD(P)-bd_dom_sf"/>
</dbReference>
<protein>
    <recommendedName>
        <fullName evidence="6">Oxidoreductase</fullName>
    </recommendedName>
</protein>
<dbReference type="PANTHER" id="PTHR42840">
    <property type="entry name" value="NAD(P)-BINDING ROSSMANN-FOLD SUPERFAMILY PROTEIN-RELATED"/>
    <property type="match status" value="1"/>
</dbReference>
<evidence type="ECO:0000313" key="4">
    <source>
        <dbReference type="EMBL" id="CAK9146776.1"/>
    </source>
</evidence>
<dbReference type="Proteomes" id="UP001642360">
    <property type="component" value="Unassembled WGS sequence"/>
</dbReference>
<dbReference type="PANTHER" id="PTHR42840:SF5">
    <property type="entry name" value="NAD(P)-BINDING ROSSMANN-FOLD SUPERFAMILY PROTEIN"/>
    <property type="match status" value="1"/>
</dbReference>
<reference evidence="4 5" key="1">
    <citation type="submission" date="2024-02" db="EMBL/GenBank/DDBJ databases">
        <authorList>
            <person name="Vignale AGUSTIN F."/>
            <person name="Sosa J E."/>
            <person name="Modenutti C."/>
        </authorList>
    </citation>
    <scope>NUCLEOTIDE SEQUENCE [LARGE SCALE GENOMIC DNA]</scope>
</reference>
<dbReference type="InterPro" id="IPR000683">
    <property type="entry name" value="Gfo/Idh/MocA-like_OxRdtase_N"/>
</dbReference>
<dbReference type="SUPFAM" id="SSF55347">
    <property type="entry name" value="Glyceraldehyde-3-phosphate dehydrogenase-like, C-terminal domain"/>
    <property type="match status" value="1"/>
</dbReference>
<dbReference type="Gene3D" id="3.30.360.10">
    <property type="entry name" value="Dihydrodipicolinate Reductase, domain 2"/>
    <property type="match status" value="1"/>
</dbReference>
<evidence type="ECO:0000259" key="2">
    <source>
        <dbReference type="Pfam" id="PF01408"/>
    </source>
</evidence>
<sequence length="353" mass="38875">MAQPPKIAILGAGIFVRTQYIPRLAEISDHLVLQSIWSRTEESARNAVEIARKTFQDVECKWGETGLDEIIQDSSIIGVAVVLAGQTQVDMSLRLLKAGKHVLQAISEAEAALSCYNSICTNSPCKPIWAIAENYRFEPVFVEGKKLMAEIGDMMNVQLIIEGSMNSTNPYFSSSWRRNFTGGFILDMGVHFIAGLRMLVGCEVTSVSAMTSHVDSTLPPPDNISAVFQLENGCSGVFAMVVNSRAPKILWRFVGLNGTLQIERGHKDGRHGYSASLYAADGQSRSFFYQFSGVTEELKTFLHDISQATLKKDGSYEAEPRCSFLEGVRDVAVLEAMLKSGMRQGALVRVQKF</sequence>